<accession>A0ABM0U2R1</accession>
<gene>
    <name evidence="5" type="primary">LOC104718845</name>
</gene>
<feature type="region of interest" description="Disordered" evidence="2">
    <location>
        <begin position="37"/>
        <end position="90"/>
    </location>
</feature>
<dbReference type="PANTHER" id="PTHR22814">
    <property type="entry name" value="COPPER TRANSPORT PROTEIN ATOX1-RELATED"/>
    <property type="match status" value="1"/>
</dbReference>
<sequence>MRNQKIMVAGAFDLERVLKTIKKKTGQNAEILVMTKKSEAVQTDDDESDKVQTDDEHELALEKNKPSSLVPKQQENLENEKNDDKPETSSVMEVEFKIPFLNDKYEVYIEKVISKFEGVETCVVDVENQKVVVTGSFDQEKMFKKLKKKMDKKKDEESKIAAE</sequence>
<dbReference type="PANTHER" id="PTHR22814:SF311">
    <property type="entry name" value="OS04G0502000 PROTEIN"/>
    <property type="match status" value="1"/>
</dbReference>
<proteinExistence type="predicted"/>
<dbReference type="CDD" id="cd00371">
    <property type="entry name" value="HMA"/>
    <property type="match status" value="1"/>
</dbReference>
<evidence type="ECO:0000313" key="4">
    <source>
        <dbReference type="Proteomes" id="UP000694864"/>
    </source>
</evidence>
<dbReference type="Proteomes" id="UP000694864">
    <property type="component" value="Chromosome 10"/>
</dbReference>
<keyword evidence="4" id="KW-1185">Reference proteome</keyword>
<dbReference type="RefSeq" id="XP_010434949.1">
    <property type="nucleotide sequence ID" value="XM_010436647.2"/>
</dbReference>
<evidence type="ECO:0000259" key="3">
    <source>
        <dbReference type="PROSITE" id="PS50846"/>
    </source>
</evidence>
<keyword evidence="1" id="KW-0479">Metal-binding</keyword>
<dbReference type="InterPro" id="IPR036163">
    <property type="entry name" value="HMA_dom_sf"/>
</dbReference>
<feature type="compositionally biased region" description="Basic and acidic residues" evidence="2">
    <location>
        <begin position="49"/>
        <end position="65"/>
    </location>
</feature>
<organism evidence="4 5">
    <name type="scientific">Camelina sativa</name>
    <name type="common">False flax</name>
    <name type="synonym">Myagrum sativum</name>
    <dbReference type="NCBI Taxonomy" id="90675"/>
    <lineage>
        <taxon>Eukaryota</taxon>
        <taxon>Viridiplantae</taxon>
        <taxon>Streptophyta</taxon>
        <taxon>Embryophyta</taxon>
        <taxon>Tracheophyta</taxon>
        <taxon>Spermatophyta</taxon>
        <taxon>Magnoliopsida</taxon>
        <taxon>eudicotyledons</taxon>
        <taxon>Gunneridae</taxon>
        <taxon>Pentapetalae</taxon>
        <taxon>rosids</taxon>
        <taxon>malvids</taxon>
        <taxon>Brassicales</taxon>
        <taxon>Brassicaceae</taxon>
        <taxon>Camelineae</taxon>
        <taxon>Camelina</taxon>
    </lineage>
</organism>
<reference evidence="5" key="2">
    <citation type="submission" date="2025-08" db="UniProtKB">
        <authorList>
            <consortium name="RefSeq"/>
        </authorList>
    </citation>
    <scope>IDENTIFICATION</scope>
    <source>
        <tissue evidence="5">Leaf</tissue>
    </source>
</reference>
<evidence type="ECO:0000256" key="1">
    <source>
        <dbReference type="ARBA" id="ARBA00022723"/>
    </source>
</evidence>
<feature type="domain" description="HMA" evidence="3">
    <location>
        <begin position="91"/>
        <end position="155"/>
    </location>
</feature>
<dbReference type="InterPro" id="IPR006121">
    <property type="entry name" value="HMA_dom"/>
</dbReference>
<reference evidence="4" key="1">
    <citation type="journal article" date="2014" name="Nat. Commun.">
        <title>The emerging biofuel crop Camelina sativa retains a highly undifferentiated hexaploid genome structure.</title>
        <authorList>
            <person name="Kagale S."/>
            <person name="Koh C."/>
            <person name="Nixon J."/>
            <person name="Bollina V."/>
            <person name="Clarke W.E."/>
            <person name="Tuteja R."/>
            <person name="Spillane C."/>
            <person name="Robinson S.J."/>
            <person name="Links M.G."/>
            <person name="Clarke C."/>
            <person name="Higgins E.E."/>
            <person name="Huebert T."/>
            <person name="Sharpe A.G."/>
            <person name="Parkin I.A."/>
        </authorList>
    </citation>
    <scope>NUCLEOTIDE SEQUENCE [LARGE SCALE GENOMIC DNA]</scope>
    <source>
        <strain evidence="4">cv. DH55</strain>
    </source>
</reference>
<evidence type="ECO:0000256" key="2">
    <source>
        <dbReference type="SAM" id="MobiDB-lite"/>
    </source>
</evidence>
<name>A0ABM0U2R1_CAMSA</name>
<feature type="compositionally biased region" description="Basic and acidic residues" evidence="2">
    <location>
        <begin position="78"/>
        <end position="87"/>
    </location>
</feature>
<dbReference type="SUPFAM" id="SSF55008">
    <property type="entry name" value="HMA, heavy metal-associated domain"/>
    <property type="match status" value="1"/>
</dbReference>
<feature type="compositionally biased region" description="Polar residues" evidence="2">
    <location>
        <begin position="66"/>
        <end position="76"/>
    </location>
</feature>
<protein>
    <submittedName>
        <fullName evidence="5">Uncharacterized protein LOC104718845 isoform X1</fullName>
    </submittedName>
</protein>
<dbReference type="Pfam" id="PF00403">
    <property type="entry name" value="HMA"/>
    <property type="match status" value="1"/>
</dbReference>
<dbReference type="Gene3D" id="3.30.70.100">
    <property type="match status" value="1"/>
</dbReference>
<dbReference type="GeneID" id="104718845"/>
<evidence type="ECO:0000313" key="5">
    <source>
        <dbReference type="RefSeq" id="XP_010434949.1"/>
    </source>
</evidence>
<dbReference type="PROSITE" id="PS50846">
    <property type="entry name" value="HMA_2"/>
    <property type="match status" value="1"/>
</dbReference>